<feature type="compositionally biased region" description="Basic residues" evidence="1">
    <location>
        <begin position="45"/>
        <end position="54"/>
    </location>
</feature>
<organism evidence="2 3">
    <name type="scientific">Oryza rufipogon</name>
    <name type="common">Brownbeard rice</name>
    <name type="synonym">Asian wild rice</name>
    <dbReference type="NCBI Taxonomy" id="4529"/>
    <lineage>
        <taxon>Eukaryota</taxon>
        <taxon>Viridiplantae</taxon>
        <taxon>Streptophyta</taxon>
        <taxon>Embryophyta</taxon>
        <taxon>Tracheophyta</taxon>
        <taxon>Spermatophyta</taxon>
        <taxon>Magnoliopsida</taxon>
        <taxon>Liliopsida</taxon>
        <taxon>Poales</taxon>
        <taxon>Poaceae</taxon>
        <taxon>BOP clade</taxon>
        <taxon>Oryzoideae</taxon>
        <taxon>Oryzeae</taxon>
        <taxon>Oryzinae</taxon>
        <taxon>Oryza</taxon>
    </lineage>
</organism>
<evidence type="ECO:0000256" key="1">
    <source>
        <dbReference type="SAM" id="MobiDB-lite"/>
    </source>
</evidence>
<dbReference type="AlphaFoldDB" id="A0A0E0QGT4"/>
<keyword evidence="3" id="KW-1185">Reference proteome</keyword>
<sequence length="123" mass="13671">MAHSPVKAAEDAKLIFAALKRERKSIVEVGGYCWGDDDELDRRQGARRAGGRRPRAAEGDSGGADLEWSGNGVLVLMLHLDFQAATRARRVTTSGHGGWRWRRRQADRRETRSWRTAVALSTG</sequence>
<proteinExistence type="predicted"/>
<dbReference type="EnsemblPlants" id="ORUFI08G10250.1">
    <property type="protein sequence ID" value="ORUFI08G10250.1"/>
    <property type="gene ID" value="ORUFI08G10250"/>
</dbReference>
<dbReference type="OMA" id="WRCRQAD"/>
<feature type="region of interest" description="Disordered" evidence="1">
    <location>
        <begin position="44"/>
        <end position="64"/>
    </location>
</feature>
<evidence type="ECO:0000313" key="2">
    <source>
        <dbReference type="EnsemblPlants" id="ORUFI08G10250.1"/>
    </source>
</evidence>
<name>A0A0E0QGT4_ORYRU</name>
<evidence type="ECO:0000313" key="3">
    <source>
        <dbReference type="Proteomes" id="UP000008022"/>
    </source>
</evidence>
<reference evidence="2" key="2">
    <citation type="submission" date="2015-06" db="UniProtKB">
        <authorList>
            <consortium name="EnsemblPlants"/>
        </authorList>
    </citation>
    <scope>IDENTIFICATION</scope>
</reference>
<dbReference type="Proteomes" id="UP000008022">
    <property type="component" value="Unassembled WGS sequence"/>
</dbReference>
<accession>A0A0E0QGT4</accession>
<reference evidence="3" key="1">
    <citation type="submission" date="2013-06" db="EMBL/GenBank/DDBJ databases">
        <authorList>
            <person name="Zhao Q."/>
        </authorList>
    </citation>
    <scope>NUCLEOTIDE SEQUENCE</scope>
    <source>
        <strain evidence="3">cv. W1943</strain>
    </source>
</reference>
<protein>
    <submittedName>
        <fullName evidence="2">Uncharacterized protein</fullName>
    </submittedName>
</protein>
<dbReference type="Gramene" id="ORUFI08G10250.1">
    <property type="protein sequence ID" value="ORUFI08G10250.1"/>
    <property type="gene ID" value="ORUFI08G10250"/>
</dbReference>
<dbReference type="HOGENOM" id="CLU_164325_0_0_1"/>